<dbReference type="InterPro" id="IPR021362">
    <property type="entry name" value="DUF2834"/>
</dbReference>
<keyword evidence="1" id="KW-0472">Membrane</keyword>
<comment type="caution">
    <text evidence="2">The sequence shown here is derived from an EMBL/GenBank/DDBJ whole genome shotgun (WGS) entry which is preliminary data.</text>
</comment>
<dbReference type="Pfam" id="PF11196">
    <property type="entry name" value="DUF2834"/>
    <property type="match status" value="1"/>
</dbReference>
<proteinExistence type="predicted"/>
<feature type="transmembrane region" description="Helical" evidence="1">
    <location>
        <begin position="76"/>
        <end position="97"/>
    </location>
</feature>
<sequence length="108" mass="12643">MKRLYLIASIMGTVFPYYFFIQFLMVHGLNVKKIVDLLFVNNISTFFAVDFFISCFVFIVFMFNESKRLRIGREKWLCLISLFTVGLSLALPLFLFIRENYDGSVGKV</sequence>
<feature type="transmembrane region" description="Helical" evidence="1">
    <location>
        <begin position="5"/>
        <end position="25"/>
    </location>
</feature>
<gene>
    <name evidence="2" type="ORF">I6N95_15410</name>
</gene>
<dbReference type="RefSeq" id="WP_209529559.1">
    <property type="nucleotide sequence ID" value="NZ_JAEEGA010000010.1"/>
</dbReference>
<reference evidence="2" key="1">
    <citation type="submission" date="2020-12" db="EMBL/GenBank/DDBJ databases">
        <title>Vagococcus allomyrinae sp. nov. and Enterococcus lavae sp. nov., isolated from the larvae of Allomyrina dichotoma.</title>
        <authorList>
            <person name="Lee S.D."/>
        </authorList>
    </citation>
    <scope>NUCLEOTIDE SEQUENCE</scope>
    <source>
        <strain evidence="2">BWB3-3</strain>
    </source>
</reference>
<protein>
    <submittedName>
        <fullName evidence="2">DUF2834 domain-containing protein</fullName>
    </submittedName>
</protein>
<feature type="transmembrane region" description="Helical" evidence="1">
    <location>
        <begin position="45"/>
        <end position="64"/>
    </location>
</feature>
<dbReference type="EMBL" id="JAEEGA010000010">
    <property type="protein sequence ID" value="MBP1042406.1"/>
    <property type="molecule type" value="Genomic_DNA"/>
</dbReference>
<accession>A0A940PA33</accession>
<evidence type="ECO:0000313" key="2">
    <source>
        <dbReference type="EMBL" id="MBP1042406.1"/>
    </source>
</evidence>
<keyword evidence="3" id="KW-1185">Reference proteome</keyword>
<keyword evidence="1" id="KW-0812">Transmembrane</keyword>
<evidence type="ECO:0000256" key="1">
    <source>
        <dbReference type="SAM" id="Phobius"/>
    </source>
</evidence>
<name>A0A940PA33_9ENTE</name>
<dbReference type="AlphaFoldDB" id="A0A940PA33"/>
<evidence type="ECO:0000313" key="3">
    <source>
        <dbReference type="Proteomes" id="UP000674938"/>
    </source>
</evidence>
<dbReference type="Proteomes" id="UP000674938">
    <property type="component" value="Unassembled WGS sequence"/>
</dbReference>
<keyword evidence="1" id="KW-1133">Transmembrane helix</keyword>
<organism evidence="2 3">
    <name type="scientific">Vagococcus allomyrinae</name>
    <dbReference type="NCBI Taxonomy" id="2794353"/>
    <lineage>
        <taxon>Bacteria</taxon>
        <taxon>Bacillati</taxon>
        <taxon>Bacillota</taxon>
        <taxon>Bacilli</taxon>
        <taxon>Lactobacillales</taxon>
        <taxon>Enterococcaceae</taxon>
        <taxon>Vagococcus</taxon>
    </lineage>
</organism>